<dbReference type="Proteomes" id="UP000294513">
    <property type="component" value="Unassembled WGS sequence"/>
</dbReference>
<feature type="region of interest" description="Disordered" evidence="2">
    <location>
        <begin position="261"/>
        <end position="284"/>
    </location>
</feature>
<evidence type="ECO:0000256" key="2">
    <source>
        <dbReference type="SAM" id="MobiDB-lite"/>
    </source>
</evidence>
<dbReference type="AlphaFoldDB" id="A0A4R5BG65"/>
<comment type="caution">
    <text evidence="4">The sequence shown here is derived from an EMBL/GenBank/DDBJ whole genome shotgun (WGS) entry which is preliminary data.</text>
</comment>
<comment type="similarity">
    <text evidence="1">Belongs to the thioesterase family.</text>
</comment>
<evidence type="ECO:0000259" key="3">
    <source>
        <dbReference type="Pfam" id="PF00975"/>
    </source>
</evidence>
<dbReference type="GO" id="GO:0008610">
    <property type="term" value="P:lipid biosynthetic process"/>
    <property type="evidence" value="ECO:0007669"/>
    <property type="project" value="TreeGrafter"/>
</dbReference>
<reference evidence="4 5" key="1">
    <citation type="submission" date="2019-03" db="EMBL/GenBank/DDBJ databases">
        <title>Draft genome sequences of novel Actinobacteria.</title>
        <authorList>
            <person name="Sahin N."/>
            <person name="Ay H."/>
            <person name="Saygin H."/>
        </authorList>
    </citation>
    <scope>NUCLEOTIDE SEQUENCE [LARGE SCALE GENOMIC DNA]</scope>
    <source>
        <strain evidence="4 5">H3C3</strain>
    </source>
</reference>
<dbReference type="InterPro" id="IPR029058">
    <property type="entry name" value="AB_hydrolase_fold"/>
</dbReference>
<dbReference type="EMBL" id="SMKU01000099">
    <property type="protein sequence ID" value="TDD84665.1"/>
    <property type="molecule type" value="Genomic_DNA"/>
</dbReference>
<dbReference type="PANTHER" id="PTHR11487:SF0">
    <property type="entry name" value="S-ACYL FATTY ACID SYNTHASE THIOESTERASE, MEDIUM CHAIN"/>
    <property type="match status" value="1"/>
</dbReference>
<dbReference type="PANTHER" id="PTHR11487">
    <property type="entry name" value="THIOESTERASE"/>
    <property type="match status" value="1"/>
</dbReference>
<keyword evidence="5" id="KW-1185">Reference proteome</keyword>
<proteinExistence type="inferred from homology"/>
<sequence length="284" mass="30419">MSGTVPTRPPASAVHHPSGPWFPGVSADAGASLRLICFPHAGGTPSLYRDWQPHVGDHVQVVPVLLPGRGFRLGERPHSEMRPLAADIASALMEQGLADAYALFGHSMGALLAYEVACELRSRGAGEPVHLFVSGSRAPHFYGGRIGADLTDDALLRMVQDLGGLSGLGAGARAGGTAFERRLPVLRADLAACETYRWAPRRPLGCPVTAFSAAGDAIAPSPQVDEWREYTYGSTLRRHLPGGHFYLSGPGRSRLLRELRGELDRHRPERGARAPADESRRTSA</sequence>
<dbReference type="InterPro" id="IPR012223">
    <property type="entry name" value="TEII"/>
</dbReference>
<evidence type="ECO:0000256" key="1">
    <source>
        <dbReference type="ARBA" id="ARBA00007169"/>
    </source>
</evidence>
<name>A0A4R5BG65_9ACTN</name>
<protein>
    <submittedName>
        <fullName evidence="4">Thioesterase</fullName>
    </submittedName>
</protein>
<dbReference type="OrthoDB" id="8480037at2"/>
<dbReference type="SUPFAM" id="SSF53474">
    <property type="entry name" value="alpha/beta-Hydrolases"/>
    <property type="match status" value="1"/>
</dbReference>
<dbReference type="Gene3D" id="3.40.50.1820">
    <property type="entry name" value="alpha/beta hydrolase"/>
    <property type="match status" value="1"/>
</dbReference>
<feature type="domain" description="Thioesterase" evidence="3">
    <location>
        <begin position="34"/>
        <end position="257"/>
    </location>
</feature>
<evidence type="ECO:0000313" key="4">
    <source>
        <dbReference type="EMBL" id="TDD84665.1"/>
    </source>
</evidence>
<gene>
    <name evidence="4" type="ORF">E1298_19670</name>
</gene>
<organism evidence="4 5">
    <name type="scientific">Actinomadura rubrisoli</name>
    <dbReference type="NCBI Taxonomy" id="2530368"/>
    <lineage>
        <taxon>Bacteria</taxon>
        <taxon>Bacillati</taxon>
        <taxon>Actinomycetota</taxon>
        <taxon>Actinomycetes</taxon>
        <taxon>Streptosporangiales</taxon>
        <taxon>Thermomonosporaceae</taxon>
        <taxon>Actinomadura</taxon>
    </lineage>
</organism>
<accession>A0A4R5BG65</accession>
<evidence type="ECO:0000313" key="5">
    <source>
        <dbReference type="Proteomes" id="UP000294513"/>
    </source>
</evidence>
<dbReference type="InterPro" id="IPR001031">
    <property type="entry name" value="Thioesterase"/>
</dbReference>
<dbReference type="Pfam" id="PF00975">
    <property type="entry name" value="Thioesterase"/>
    <property type="match status" value="1"/>
</dbReference>